<dbReference type="InterPro" id="IPR016163">
    <property type="entry name" value="Ald_DH_C"/>
</dbReference>
<dbReference type="InterPro" id="IPR015590">
    <property type="entry name" value="Aldehyde_DH_dom"/>
</dbReference>
<dbReference type="InterPro" id="IPR010102">
    <property type="entry name" value="Succ_semiAld_DH"/>
</dbReference>
<dbReference type="NCBIfam" id="TIGR01780">
    <property type="entry name" value="SSADH"/>
    <property type="match status" value="1"/>
</dbReference>
<dbReference type="PROSITE" id="PS00070">
    <property type="entry name" value="ALDEHYDE_DEHYDR_CYS"/>
    <property type="match status" value="1"/>
</dbReference>
<dbReference type="SUPFAM" id="SSF53720">
    <property type="entry name" value="ALDH-like"/>
    <property type="match status" value="1"/>
</dbReference>
<dbReference type="RefSeq" id="WP_120191928.1">
    <property type="nucleotide sequence ID" value="NZ_RAPK01000006.1"/>
</dbReference>
<evidence type="ECO:0000313" key="5">
    <source>
        <dbReference type="Proteomes" id="UP000285120"/>
    </source>
</evidence>
<dbReference type="Gene3D" id="3.40.309.10">
    <property type="entry name" value="Aldehyde Dehydrogenase, Chain A, domain 2"/>
    <property type="match status" value="1"/>
</dbReference>
<dbReference type="AlphaFoldDB" id="A0A419V8V6"/>
<sequence length="474" mass="51478">MDSKLYINGEWKDGSKERFDVLDPGTGKKIGTAANGSSKDTDEAIEAANEAFKTWSKTTAAERAKYMKKIHQLMLEKKDELGELITKEMGKPLHEAKGEIEYAASFIEWFAEEAKRVYGETIPASSTEKRIMVIHQPVGVVGAITPWNFPQAMVTRKVAPALAAGCTIVLKPAGDTPLSAFKFAEICEEAGLPKGVFNLISANSGSEIGEAMMNNKAVRKVTFTGSTEVGKVLMKQGADHMKKLSLELGGHAPIIVLDDADIDKAVTGTIASKFRNAGQTCVCGNRVYVQEGIYDEFIEKFQKKVSELKVGNGFDKVEIGPLINKEGYEKVERHVKDAVDQGAVVVEGGDGFEKDGAYFYNPTVLKDITHDMLIMNEETFGPVAPIQKISSDEEGVRLANDSPFGLASYFFTESLSRGMKVAEGLEFGIVGWNDGAPSAAQAPFGGWKESGMEREGGHQGIEAFLETKYISMGL</sequence>
<feature type="domain" description="Aldehyde dehydrogenase" evidence="3">
    <location>
        <begin position="11"/>
        <end position="470"/>
    </location>
</feature>
<dbReference type="InterPro" id="IPR016161">
    <property type="entry name" value="Ald_DH/histidinol_DH"/>
</dbReference>
<dbReference type="Pfam" id="PF00171">
    <property type="entry name" value="Aldedh"/>
    <property type="match status" value="1"/>
</dbReference>
<dbReference type="OrthoDB" id="9762913at2"/>
<organism evidence="4 5">
    <name type="scientific">Sinobaca qinghaiensis</name>
    <dbReference type="NCBI Taxonomy" id="342944"/>
    <lineage>
        <taxon>Bacteria</taxon>
        <taxon>Bacillati</taxon>
        <taxon>Bacillota</taxon>
        <taxon>Bacilli</taxon>
        <taxon>Bacillales</taxon>
        <taxon>Sporolactobacillaceae</taxon>
        <taxon>Sinobaca</taxon>
    </lineage>
</organism>
<dbReference type="FunFam" id="3.40.309.10:FF:000004">
    <property type="entry name" value="Succinate-semialdehyde dehydrogenase I"/>
    <property type="match status" value="1"/>
</dbReference>
<dbReference type="FunFam" id="3.40.605.10:FF:000005">
    <property type="entry name" value="Succinate-semialdehyde dehydrogenase I"/>
    <property type="match status" value="1"/>
</dbReference>
<evidence type="ECO:0000256" key="1">
    <source>
        <dbReference type="ARBA" id="ARBA00009986"/>
    </source>
</evidence>
<evidence type="ECO:0000313" key="4">
    <source>
        <dbReference type="EMBL" id="RKD76536.1"/>
    </source>
</evidence>
<comment type="caution">
    <text evidence="4">The sequence shown here is derived from an EMBL/GenBank/DDBJ whole genome shotgun (WGS) entry which is preliminary data.</text>
</comment>
<dbReference type="InterPro" id="IPR016162">
    <property type="entry name" value="Ald_DH_N"/>
</dbReference>
<dbReference type="Proteomes" id="UP000285120">
    <property type="component" value="Unassembled WGS sequence"/>
</dbReference>
<dbReference type="GO" id="GO:0009450">
    <property type="term" value="P:gamma-aminobutyric acid catabolic process"/>
    <property type="evidence" value="ECO:0007669"/>
    <property type="project" value="InterPro"/>
</dbReference>
<protein>
    <submittedName>
        <fullName evidence="4">Succinate semialdehyde dehydrogenase</fullName>
    </submittedName>
</protein>
<gene>
    <name evidence="4" type="ORF">ATL39_0755</name>
</gene>
<dbReference type="CDD" id="cd07103">
    <property type="entry name" value="ALDH_F5_SSADH_GabD"/>
    <property type="match status" value="1"/>
</dbReference>
<reference evidence="4 5" key="1">
    <citation type="submission" date="2018-09" db="EMBL/GenBank/DDBJ databases">
        <title>Genomic Encyclopedia of Archaeal and Bacterial Type Strains, Phase II (KMG-II): from individual species to whole genera.</title>
        <authorList>
            <person name="Goeker M."/>
        </authorList>
    </citation>
    <scope>NUCLEOTIDE SEQUENCE [LARGE SCALE GENOMIC DNA]</scope>
    <source>
        <strain evidence="4 5">DSM 17008</strain>
    </source>
</reference>
<evidence type="ECO:0000256" key="2">
    <source>
        <dbReference type="ARBA" id="ARBA00023002"/>
    </source>
</evidence>
<dbReference type="InterPro" id="IPR016160">
    <property type="entry name" value="Ald_DH_CS_CYS"/>
</dbReference>
<comment type="similarity">
    <text evidence="1">Belongs to the aldehyde dehydrogenase family.</text>
</comment>
<dbReference type="InterPro" id="IPR050740">
    <property type="entry name" value="Aldehyde_DH_Superfamily"/>
</dbReference>
<dbReference type="GO" id="GO:0004777">
    <property type="term" value="F:succinate-semialdehyde dehydrogenase (NAD+) activity"/>
    <property type="evidence" value="ECO:0007669"/>
    <property type="project" value="TreeGrafter"/>
</dbReference>
<dbReference type="Gene3D" id="3.40.605.10">
    <property type="entry name" value="Aldehyde Dehydrogenase, Chain A, domain 1"/>
    <property type="match status" value="1"/>
</dbReference>
<dbReference type="PANTHER" id="PTHR43353">
    <property type="entry name" value="SUCCINATE-SEMIALDEHYDE DEHYDROGENASE, MITOCHONDRIAL"/>
    <property type="match status" value="1"/>
</dbReference>
<accession>A0A419V8V6</accession>
<evidence type="ECO:0000259" key="3">
    <source>
        <dbReference type="Pfam" id="PF00171"/>
    </source>
</evidence>
<keyword evidence="5" id="KW-1185">Reference proteome</keyword>
<name>A0A419V8V6_9BACL</name>
<keyword evidence="2" id="KW-0560">Oxidoreductase</keyword>
<dbReference type="PANTHER" id="PTHR43353:SF5">
    <property type="entry name" value="SUCCINATE-SEMIALDEHYDE DEHYDROGENASE, MITOCHONDRIAL"/>
    <property type="match status" value="1"/>
</dbReference>
<dbReference type="EMBL" id="RAPK01000006">
    <property type="protein sequence ID" value="RKD76536.1"/>
    <property type="molecule type" value="Genomic_DNA"/>
</dbReference>
<proteinExistence type="inferred from homology"/>